<evidence type="ECO:0000313" key="1">
    <source>
        <dbReference type="EMBL" id="GEK83943.1"/>
    </source>
</evidence>
<dbReference type="OrthoDB" id="3514520at2"/>
<dbReference type="Gene3D" id="3.20.20.140">
    <property type="entry name" value="Metal-dependent hydrolases"/>
    <property type="match status" value="1"/>
</dbReference>
<evidence type="ECO:0000313" key="4">
    <source>
        <dbReference type="Proteomes" id="UP000522688"/>
    </source>
</evidence>
<keyword evidence="3" id="KW-1185">Reference proteome</keyword>
<dbReference type="InterPro" id="IPR032466">
    <property type="entry name" value="Metal_Hydrolase"/>
</dbReference>
<organism evidence="2 4">
    <name type="scientific">Frigoribacterium faeni</name>
    <dbReference type="NCBI Taxonomy" id="145483"/>
    <lineage>
        <taxon>Bacteria</taxon>
        <taxon>Bacillati</taxon>
        <taxon>Actinomycetota</taxon>
        <taxon>Actinomycetes</taxon>
        <taxon>Micrococcales</taxon>
        <taxon>Microbacteriaceae</taxon>
        <taxon>Frigoribacterium</taxon>
    </lineage>
</organism>
<dbReference type="RefSeq" id="WP_146856155.1">
    <property type="nucleotide sequence ID" value="NZ_BAAAHR010000008.1"/>
</dbReference>
<comment type="caution">
    <text evidence="2">The sequence shown here is derived from an EMBL/GenBank/DDBJ whole genome shotgun (WGS) entry which is preliminary data.</text>
</comment>
<dbReference type="Proteomes" id="UP000321154">
    <property type="component" value="Unassembled WGS sequence"/>
</dbReference>
<dbReference type="PANTHER" id="PTHR43135:SF3">
    <property type="entry name" value="ALPHA-D-RIBOSE 1-METHYLPHOSPHONATE 5-TRIPHOSPHATE DIPHOSPHATASE"/>
    <property type="match status" value="1"/>
</dbReference>
<dbReference type="AlphaFoldDB" id="A0A7W3PJD1"/>
<reference evidence="1 3" key="1">
    <citation type="submission" date="2019-07" db="EMBL/GenBank/DDBJ databases">
        <title>Whole genome shotgun sequence of Frigoribacterium faeni NBRC 103066.</title>
        <authorList>
            <person name="Hosoyama A."/>
            <person name="Uohara A."/>
            <person name="Ohji S."/>
            <person name="Ichikawa N."/>
        </authorList>
    </citation>
    <scope>NUCLEOTIDE SEQUENCE [LARGE SCALE GENOMIC DNA]</scope>
    <source>
        <strain evidence="1 3">NBRC 103066</strain>
    </source>
</reference>
<dbReference type="PANTHER" id="PTHR43135">
    <property type="entry name" value="ALPHA-D-RIBOSE 1-METHYLPHOSPHONATE 5-TRIPHOSPHATE DIPHOSPHATASE"/>
    <property type="match status" value="1"/>
</dbReference>
<dbReference type="Proteomes" id="UP000522688">
    <property type="component" value="Unassembled WGS sequence"/>
</dbReference>
<evidence type="ECO:0000313" key="2">
    <source>
        <dbReference type="EMBL" id="MBA8813629.1"/>
    </source>
</evidence>
<dbReference type="InterPro" id="IPR051781">
    <property type="entry name" value="Metallo-dep_Hydrolase"/>
</dbReference>
<proteinExistence type="predicted"/>
<dbReference type="SUPFAM" id="SSF51556">
    <property type="entry name" value="Metallo-dependent hydrolases"/>
    <property type="match status" value="1"/>
</dbReference>
<evidence type="ECO:0000313" key="3">
    <source>
        <dbReference type="Proteomes" id="UP000321154"/>
    </source>
</evidence>
<reference evidence="2 4" key="2">
    <citation type="submission" date="2020-07" db="EMBL/GenBank/DDBJ databases">
        <title>Sequencing the genomes of 1000 actinobacteria strains.</title>
        <authorList>
            <person name="Klenk H.-P."/>
        </authorList>
    </citation>
    <scope>NUCLEOTIDE SEQUENCE [LARGE SCALE GENOMIC DNA]</scope>
    <source>
        <strain evidence="2 4">DSM 10309</strain>
    </source>
</reference>
<accession>A0A7W3PJD1</accession>
<evidence type="ECO:0008006" key="5">
    <source>
        <dbReference type="Google" id="ProtNLM"/>
    </source>
</evidence>
<protein>
    <recommendedName>
        <fullName evidence="5">Amidohydrolase</fullName>
    </recommendedName>
</protein>
<gene>
    <name evidence="2" type="ORF">FB463_001878</name>
    <name evidence="1" type="ORF">FFA01_22520</name>
</gene>
<name>A0A7W3PJD1_9MICO</name>
<sequence length="350" mass="36989">MTQEARFVTVDHAWSGAWSRRSVVRLTDEIELLGPPHTAHDGIPHLPGTLLSPFTDSHVHLGLIDPLLLGPGGIARVDDLGWDPDTASLWPEHGRLDPRWPEVRVAGGLLCPPGGYPSRSAWAPDTASVVVANPAAARRAVERMHDLGAALVKITLNSDVGPVFDDTTLRAIVDAAAEHVMTTTAHVQGVGQARRALAAGVDRFAHTPFSELLDDELIERLAARTSWISTLDIHGHGRGGAVHDVAVANLARFRTAGGHVLYGTDLGNGDLPVGVNERELRDLQRAGLGLDELLHALVAGVPLGGVGEGGRGTAHATWIPTPPPDDPAEAPAWLATAVVTTPDTLLEKTT</sequence>
<dbReference type="EMBL" id="BJUV01000023">
    <property type="protein sequence ID" value="GEK83943.1"/>
    <property type="molecule type" value="Genomic_DNA"/>
</dbReference>
<dbReference type="EMBL" id="JACGWW010000002">
    <property type="protein sequence ID" value="MBA8813629.1"/>
    <property type="molecule type" value="Genomic_DNA"/>
</dbReference>